<comment type="caution">
    <text evidence="9">The sequence shown here is derived from an EMBL/GenBank/DDBJ whole genome shotgun (WGS) entry which is preliminary data.</text>
</comment>
<keyword evidence="5 7" id="KW-1133">Transmembrane helix</keyword>
<proteinExistence type="inferred from homology"/>
<evidence type="ECO:0000256" key="5">
    <source>
        <dbReference type="ARBA" id="ARBA00022989"/>
    </source>
</evidence>
<reference evidence="9" key="1">
    <citation type="submission" date="2024-02" db="EMBL/GenBank/DDBJ databases">
        <title>Bacterial skin colonization with Propionibacterium avidum as a risk factor for Periprosthetic Joint Infections - a single-center prospective study.</title>
        <authorList>
            <person name="Achermann Y."/>
        </authorList>
    </citation>
    <scope>NUCLEOTIDE SEQUENCE</scope>
    <source>
        <strain evidence="9">PAVI-2017310195</strain>
    </source>
</reference>
<keyword evidence="2 7" id="KW-0813">Transport</keyword>
<evidence type="ECO:0000256" key="2">
    <source>
        <dbReference type="ARBA" id="ARBA00022448"/>
    </source>
</evidence>
<dbReference type="SUPFAM" id="SSF160964">
    <property type="entry name" value="MalF N-terminal region-like"/>
    <property type="match status" value="1"/>
</dbReference>
<comment type="subcellular location">
    <subcellularLocation>
        <location evidence="1 7">Cell membrane</location>
        <topology evidence="1 7">Multi-pass membrane protein</topology>
    </subcellularLocation>
</comment>
<feature type="transmembrane region" description="Helical" evidence="7">
    <location>
        <begin position="116"/>
        <end position="136"/>
    </location>
</feature>
<dbReference type="InterPro" id="IPR000515">
    <property type="entry name" value="MetI-like"/>
</dbReference>
<dbReference type="PANTHER" id="PTHR30193:SF41">
    <property type="entry name" value="DIACETYLCHITOBIOSE UPTAKE SYSTEM PERMEASE PROTEIN NGCF"/>
    <property type="match status" value="1"/>
</dbReference>
<evidence type="ECO:0000259" key="8">
    <source>
        <dbReference type="PROSITE" id="PS50928"/>
    </source>
</evidence>
<evidence type="ECO:0000256" key="7">
    <source>
        <dbReference type="RuleBase" id="RU363032"/>
    </source>
</evidence>
<dbReference type="RefSeq" id="WP_016666043.1">
    <property type="nucleotide sequence ID" value="NZ_CABKSM010000001.1"/>
</dbReference>
<dbReference type="GO" id="GO:0005886">
    <property type="term" value="C:plasma membrane"/>
    <property type="evidence" value="ECO:0007669"/>
    <property type="project" value="UniProtKB-SubCell"/>
</dbReference>
<sequence length="302" mass="33460">MSTHASTMRRPRPAHRSDLSLALRFIAPASIGLIVFLIWPLITGIYYSFTSYDVLTPPRWTGLDNYRALIADDRFWNSLKVTVEYVAINIGVQTILAVLIAALMHRLTKSTVVRSLILSPYLVSNVVTALTFLWMLDIQFGIVNQLIVKLGGEAIGFWSDPKWVIPTIALVNVWRNMGYTALLIFAGLQGIPENLYEAGRTDGASEVSMFFRITMPLLRPILALVLIMTIIGSFQVFDTVAVSTTGGPADASNVLQMYIYQKAFGEYDFGYASALSVALLIILVIITAIQYKLTRAGQTDLN</sequence>
<keyword evidence="6 7" id="KW-0472">Membrane</keyword>
<feature type="domain" description="ABC transmembrane type-1" evidence="8">
    <location>
        <begin position="75"/>
        <end position="290"/>
    </location>
</feature>
<name>A0AB35XKE0_9ACTN</name>
<organism evidence="9 10">
    <name type="scientific">Cutibacterium avidum</name>
    <dbReference type="NCBI Taxonomy" id="33010"/>
    <lineage>
        <taxon>Bacteria</taxon>
        <taxon>Bacillati</taxon>
        <taxon>Actinomycetota</taxon>
        <taxon>Actinomycetes</taxon>
        <taxon>Propionibacteriales</taxon>
        <taxon>Propionibacteriaceae</taxon>
        <taxon>Cutibacterium</taxon>
    </lineage>
</organism>
<evidence type="ECO:0000256" key="3">
    <source>
        <dbReference type="ARBA" id="ARBA00022475"/>
    </source>
</evidence>
<feature type="transmembrane region" description="Helical" evidence="7">
    <location>
        <begin position="269"/>
        <end position="289"/>
    </location>
</feature>
<dbReference type="AlphaFoldDB" id="A0AB35XKE0"/>
<dbReference type="Gene3D" id="1.20.58.370">
    <property type="entry name" value="MalF N-terminal region-like"/>
    <property type="match status" value="1"/>
</dbReference>
<dbReference type="SUPFAM" id="SSF161098">
    <property type="entry name" value="MetI-like"/>
    <property type="match status" value="1"/>
</dbReference>
<dbReference type="Pfam" id="PF00528">
    <property type="entry name" value="BPD_transp_1"/>
    <property type="match status" value="1"/>
</dbReference>
<protein>
    <submittedName>
        <fullName evidence="9">Sugar ABC transporter permease</fullName>
    </submittedName>
</protein>
<dbReference type="Proteomes" id="UP001309299">
    <property type="component" value="Unassembled WGS sequence"/>
</dbReference>
<keyword evidence="3" id="KW-1003">Cell membrane</keyword>
<feature type="transmembrane region" description="Helical" evidence="7">
    <location>
        <begin position="85"/>
        <end position="104"/>
    </location>
</feature>
<comment type="similarity">
    <text evidence="7">Belongs to the binding-protein-dependent transport system permease family.</text>
</comment>
<dbReference type="InterPro" id="IPR051393">
    <property type="entry name" value="ABC_transporter_permease"/>
</dbReference>
<gene>
    <name evidence="9" type="ORF">V7F78_05525</name>
</gene>
<dbReference type="PANTHER" id="PTHR30193">
    <property type="entry name" value="ABC TRANSPORTER PERMEASE PROTEIN"/>
    <property type="match status" value="1"/>
</dbReference>
<evidence type="ECO:0000256" key="4">
    <source>
        <dbReference type="ARBA" id="ARBA00022692"/>
    </source>
</evidence>
<evidence type="ECO:0000313" key="10">
    <source>
        <dbReference type="Proteomes" id="UP001309299"/>
    </source>
</evidence>
<dbReference type="CDD" id="cd06261">
    <property type="entry name" value="TM_PBP2"/>
    <property type="match status" value="1"/>
</dbReference>
<evidence type="ECO:0000256" key="6">
    <source>
        <dbReference type="ARBA" id="ARBA00023136"/>
    </source>
</evidence>
<dbReference type="InterPro" id="IPR035277">
    <property type="entry name" value="MalF_N"/>
</dbReference>
<dbReference type="PROSITE" id="PS50928">
    <property type="entry name" value="ABC_TM1"/>
    <property type="match status" value="1"/>
</dbReference>
<dbReference type="InterPro" id="IPR035906">
    <property type="entry name" value="MetI-like_sf"/>
</dbReference>
<accession>A0AB35XKE0</accession>
<feature type="transmembrane region" description="Helical" evidence="7">
    <location>
        <begin position="217"/>
        <end position="237"/>
    </location>
</feature>
<evidence type="ECO:0000256" key="1">
    <source>
        <dbReference type="ARBA" id="ARBA00004651"/>
    </source>
</evidence>
<dbReference type="Gene3D" id="1.10.3720.10">
    <property type="entry name" value="MetI-like"/>
    <property type="match status" value="1"/>
</dbReference>
<dbReference type="GO" id="GO:0055085">
    <property type="term" value="P:transmembrane transport"/>
    <property type="evidence" value="ECO:0007669"/>
    <property type="project" value="InterPro"/>
</dbReference>
<evidence type="ECO:0000313" key="9">
    <source>
        <dbReference type="EMBL" id="MEH1546477.1"/>
    </source>
</evidence>
<dbReference type="EMBL" id="JBAKUA010000006">
    <property type="protein sequence ID" value="MEH1546477.1"/>
    <property type="molecule type" value="Genomic_DNA"/>
</dbReference>
<feature type="transmembrane region" description="Helical" evidence="7">
    <location>
        <begin position="21"/>
        <end position="49"/>
    </location>
</feature>
<keyword evidence="4 7" id="KW-0812">Transmembrane</keyword>